<dbReference type="Gene3D" id="1.20.910.10">
    <property type="entry name" value="Heme oxygenase-like"/>
    <property type="match status" value="1"/>
</dbReference>
<dbReference type="EMBL" id="CP011125">
    <property type="protein sequence ID" value="AKF04304.1"/>
    <property type="molecule type" value="Genomic_DNA"/>
</dbReference>
<organism evidence="1 2">
    <name type="scientific">Sandaracinus amylolyticus</name>
    <dbReference type="NCBI Taxonomy" id="927083"/>
    <lineage>
        <taxon>Bacteria</taxon>
        <taxon>Pseudomonadati</taxon>
        <taxon>Myxococcota</taxon>
        <taxon>Polyangia</taxon>
        <taxon>Polyangiales</taxon>
        <taxon>Sandaracinaceae</taxon>
        <taxon>Sandaracinus</taxon>
    </lineage>
</organism>
<evidence type="ECO:0000313" key="2">
    <source>
        <dbReference type="Proteomes" id="UP000034883"/>
    </source>
</evidence>
<dbReference type="STRING" id="927083.DB32_001453"/>
<protein>
    <submittedName>
        <fullName evidence="1">Long-chain acyl-CoA synthetase</fullName>
    </submittedName>
</protein>
<gene>
    <name evidence="1" type="ORF">DB32_001453</name>
</gene>
<keyword evidence="2" id="KW-1185">Reference proteome</keyword>
<dbReference type="AlphaFoldDB" id="A0A0F6SDZ5"/>
<dbReference type="Proteomes" id="UP000034883">
    <property type="component" value="Chromosome"/>
</dbReference>
<sequence>MNAFEELQSSFRSVQAEFLASAALRRVAAGGIGLSHYASYLSQVFHHTRENPQIQALATVYFRGAQRELIKPFFRHATSEIGHDRLALDDLRELGAARESLPFENPLPETCALIAFPFYQIQNLDPIGYLGYLYFLEFLPTGHGAQIMTALERAGVPRSAMRFLHDHTTIDVHHNRMMEDYARALIRSERDLATVLYAMRVTGRLYARMIEAAFADADAPGSWGLSTAERIGEEPLVARAT</sequence>
<dbReference type="RefSeq" id="WP_053231656.1">
    <property type="nucleotide sequence ID" value="NZ_CP011125.1"/>
</dbReference>
<accession>A0A0F6SDZ5</accession>
<proteinExistence type="predicted"/>
<dbReference type="SUPFAM" id="SSF48613">
    <property type="entry name" value="Heme oxygenase-like"/>
    <property type="match status" value="1"/>
</dbReference>
<name>A0A0F6SDZ5_9BACT</name>
<dbReference type="Pfam" id="PF14518">
    <property type="entry name" value="Haem_oxygenas_2"/>
    <property type="match status" value="1"/>
</dbReference>
<dbReference type="OrthoDB" id="5177824at2"/>
<dbReference type="KEGG" id="samy:DB32_001453"/>
<evidence type="ECO:0000313" key="1">
    <source>
        <dbReference type="EMBL" id="AKF04304.1"/>
    </source>
</evidence>
<dbReference type="InterPro" id="IPR016084">
    <property type="entry name" value="Haem_Oase-like_multi-hlx"/>
</dbReference>
<reference evidence="1 2" key="1">
    <citation type="submission" date="2015-03" db="EMBL/GenBank/DDBJ databases">
        <title>Genome assembly of Sandaracinus amylolyticus DSM 53668.</title>
        <authorList>
            <person name="Sharma G."/>
            <person name="Subramanian S."/>
        </authorList>
    </citation>
    <scope>NUCLEOTIDE SEQUENCE [LARGE SCALE GENOMIC DNA]</scope>
    <source>
        <strain evidence="1 2">DSM 53668</strain>
    </source>
</reference>